<evidence type="ECO:0000256" key="1">
    <source>
        <dbReference type="SAM" id="MobiDB-lite"/>
    </source>
</evidence>
<feature type="compositionally biased region" description="Basic and acidic residues" evidence="1">
    <location>
        <begin position="1"/>
        <end position="19"/>
    </location>
</feature>
<feature type="compositionally biased region" description="Basic and acidic residues" evidence="1">
    <location>
        <begin position="47"/>
        <end position="58"/>
    </location>
</feature>
<reference evidence="2 3" key="1">
    <citation type="journal article" date="2019" name="Int. J. Syst. Evol. Microbiol.">
        <title>The Global Catalogue of Microorganisms (GCM) 10K type strain sequencing project: providing services to taxonomists for standard genome sequencing and annotation.</title>
        <authorList>
            <consortium name="The Broad Institute Genomics Platform"/>
            <consortium name="The Broad Institute Genome Sequencing Center for Infectious Disease"/>
            <person name="Wu L."/>
            <person name="Ma J."/>
        </authorList>
    </citation>
    <scope>NUCLEOTIDE SEQUENCE [LARGE SCALE GENOMIC DNA]</scope>
    <source>
        <strain evidence="2 3">Y73</strain>
    </source>
</reference>
<dbReference type="RefSeq" id="WP_379767246.1">
    <property type="nucleotide sequence ID" value="NZ_JBHSXI010000009.1"/>
</dbReference>
<keyword evidence="3" id="KW-1185">Reference proteome</keyword>
<accession>A0ABD5UHZ2</accession>
<evidence type="ECO:0000313" key="2">
    <source>
        <dbReference type="EMBL" id="MFC6889079.1"/>
    </source>
</evidence>
<dbReference type="Proteomes" id="UP001596333">
    <property type="component" value="Unassembled WGS sequence"/>
</dbReference>
<sequence length="207" mass="22127">MSESDVRDRVRRAFAEHGSFEPAGHGSDGSDSSDVSDGSDVSEGSEGSDKGEKNDEYRGANGDEAEVWTAETTPFDGEVRAEPASDGRVRFAVTVRVPTLSAVTADEVADVVEEGWAETFELRVIDVGGVTRRDREFDPVVEIGTNEIVVEFELIDGNERLGVDDAGALIDFVEGTYVQGVIPGYEYTDPVAGLLSAARRQGTDGGF</sequence>
<organism evidence="2 3">
    <name type="scientific">Halorubrum trueperi</name>
    <dbReference type="NCBI Taxonomy" id="2004704"/>
    <lineage>
        <taxon>Archaea</taxon>
        <taxon>Methanobacteriati</taxon>
        <taxon>Methanobacteriota</taxon>
        <taxon>Stenosarchaea group</taxon>
        <taxon>Halobacteria</taxon>
        <taxon>Halobacteriales</taxon>
        <taxon>Haloferacaceae</taxon>
        <taxon>Halorubrum</taxon>
    </lineage>
</organism>
<dbReference type="AlphaFoldDB" id="A0ABD5UHZ2"/>
<feature type="compositionally biased region" description="Low complexity" evidence="1">
    <location>
        <begin position="29"/>
        <end position="45"/>
    </location>
</feature>
<proteinExistence type="predicted"/>
<name>A0ABD5UHZ2_9EURY</name>
<evidence type="ECO:0000313" key="3">
    <source>
        <dbReference type="Proteomes" id="UP001596333"/>
    </source>
</evidence>
<protein>
    <submittedName>
        <fullName evidence="2">DUF5813 family protein</fullName>
    </submittedName>
</protein>
<dbReference type="InterPro" id="IPR043851">
    <property type="entry name" value="DUF5813"/>
</dbReference>
<feature type="region of interest" description="Disordered" evidence="1">
    <location>
        <begin position="1"/>
        <end position="83"/>
    </location>
</feature>
<dbReference type="Pfam" id="PF19130">
    <property type="entry name" value="DUF5813"/>
    <property type="match status" value="1"/>
</dbReference>
<gene>
    <name evidence="2" type="ORF">ACFQEY_08640</name>
</gene>
<comment type="caution">
    <text evidence="2">The sequence shown here is derived from an EMBL/GenBank/DDBJ whole genome shotgun (WGS) entry which is preliminary data.</text>
</comment>
<dbReference type="EMBL" id="JBHSXI010000009">
    <property type="protein sequence ID" value="MFC6889079.1"/>
    <property type="molecule type" value="Genomic_DNA"/>
</dbReference>